<evidence type="ECO:0000256" key="2">
    <source>
        <dbReference type="SAM" id="SignalP"/>
    </source>
</evidence>
<feature type="compositionally biased region" description="Pro residues" evidence="1">
    <location>
        <begin position="167"/>
        <end position="177"/>
    </location>
</feature>
<feature type="compositionally biased region" description="Basic residues" evidence="1">
    <location>
        <begin position="303"/>
        <end position="313"/>
    </location>
</feature>
<sequence>MMRLVSGFAVVAALPMLLPAGVCAAASNTATTLFPLDGPNQLETRVILNCFKSDGHCDFTAGADMLTPDGVTGFPPGLWARQTTEIRSSNRLAYLDAHADGQYERVHKSMGSDEITTIYMGEGPRRSIRPTGASTPPIGRRGNPRPTTTSSPAPTSRSSTPGSTSPRPAPARRPPSPDLSIRVVAGLEVVEKAWARGFPLESLAGQRAGRGLVGGEDGAERAEGLDRGGFDGHPSRRPITSAIARIGSPSSPTACSTEPGGPARGQPEQRRRVVAVHRGPALRAVADEGRHPRRRARAESACRRSRSVRRHHGPTAAAAPRPI</sequence>
<name>X8CLZ5_MYCIT</name>
<proteinExistence type="predicted"/>
<evidence type="ECO:0000313" key="3">
    <source>
        <dbReference type="EMBL" id="EUA57129.1"/>
    </source>
</evidence>
<dbReference type="EMBL" id="JAOG01000001">
    <property type="protein sequence ID" value="EUA57129.1"/>
    <property type="molecule type" value="Genomic_DNA"/>
</dbReference>
<feature type="region of interest" description="Disordered" evidence="1">
    <location>
        <begin position="119"/>
        <end position="178"/>
    </location>
</feature>
<evidence type="ECO:0000313" key="4">
    <source>
        <dbReference type="Proteomes" id="UP000020825"/>
    </source>
</evidence>
<feature type="region of interest" description="Disordered" evidence="1">
    <location>
        <begin position="209"/>
        <end position="323"/>
    </location>
</feature>
<feature type="compositionally biased region" description="Low complexity" evidence="1">
    <location>
        <begin position="144"/>
        <end position="166"/>
    </location>
</feature>
<feature type="chain" id="PRO_5039614575" description="Secreted protein" evidence="2">
    <location>
        <begin position="25"/>
        <end position="323"/>
    </location>
</feature>
<feature type="compositionally biased region" description="Basic and acidic residues" evidence="1">
    <location>
        <begin position="218"/>
        <end position="234"/>
    </location>
</feature>
<dbReference type="AlphaFoldDB" id="X8CLZ5"/>
<evidence type="ECO:0000256" key="1">
    <source>
        <dbReference type="SAM" id="MobiDB-lite"/>
    </source>
</evidence>
<gene>
    <name evidence="3" type="ORF">I550_0249</name>
</gene>
<accession>X8CLZ5</accession>
<dbReference type="PATRIC" id="fig|1299331.3.peg.247"/>
<organism evidence="3 4">
    <name type="scientific">Mycobacterium intracellulare 1956</name>
    <dbReference type="NCBI Taxonomy" id="1299331"/>
    <lineage>
        <taxon>Bacteria</taxon>
        <taxon>Bacillati</taxon>
        <taxon>Actinomycetota</taxon>
        <taxon>Actinomycetes</taxon>
        <taxon>Mycobacteriales</taxon>
        <taxon>Mycobacteriaceae</taxon>
        <taxon>Mycobacterium</taxon>
        <taxon>Mycobacterium avium complex (MAC)</taxon>
    </lineage>
</organism>
<keyword evidence="2" id="KW-0732">Signal</keyword>
<comment type="caution">
    <text evidence="3">The sequence shown here is derived from an EMBL/GenBank/DDBJ whole genome shotgun (WGS) entry which is preliminary data.</text>
</comment>
<evidence type="ECO:0008006" key="5">
    <source>
        <dbReference type="Google" id="ProtNLM"/>
    </source>
</evidence>
<protein>
    <recommendedName>
        <fullName evidence="5">Secreted protein</fullName>
    </recommendedName>
</protein>
<reference evidence="3 4" key="1">
    <citation type="submission" date="2013-12" db="EMBL/GenBank/DDBJ databases">
        <authorList>
            <person name="Zelazny A."/>
            <person name="Olivier K."/>
            <person name="Holland S."/>
            <person name="Lenaerts A."/>
            <person name="Ordway D."/>
            <person name="DeGroote M.A."/>
            <person name="Parker T."/>
            <person name="Sizemore C."/>
            <person name="Tallon L.J."/>
            <person name="Sadzewicz L.K."/>
            <person name="Sengamalay N."/>
            <person name="Fraser C.M."/>
            <person name="Hine E."/>
            <person name="Shefchek K.A."/>
            <person name="Das S.P."/>
            <person name="Tettelin H."/>
        </authorList>
    </citation>
    <scope>NUCLEOTIDE SEQUENCE [LARGE SCALE GENOMIC DNA]</scope>
    <source>
        <strain evidence="3 4">1956</strain>
    </source>
</reference>
<dbReference type="Proteomes" id="UP000020825">
    <property type="component" value="Unassembled WGS sequence"/>
</dbReference>
<feature type="signal peptide" evidence="2">
    <location>
        <begin position="1"/>
        <end position="24"/>
    </location>
</feature>